<organism evidence="1 2">
    <name type="scientific">Bacillus nakamurai</name>
    <dbReference type="NCBI Taxonomy" id="1793963"/>
    <lineage>
        <taxon>Bacteria</taxon>
        <taxon>Bacillati</taxon>
        <taxon>Bacillota</taxon>
        <taxon>Bacilli</taxon>
        <taxon>Bacillales</taxon>
        <taxon>Bacillaceae</taxon>
        <taxon>Bacillus</taxon>
    </lineage>
</organism>
<dbReference type="RefSeq" id="WP_061520773.1">
    <property type="nucleotide sequence ID" value="NZ_JARLZY010000019.1"/>
</dbReference>
<evidence type="ECO:0000313" key="1">
    <source>
        <dbReference type="EMBL" id="KXZ22430.1"/>
    </source>
</evidence>
<name>A0A150FB18_9BACI</name>
<dbReference type="STRING" id="1793963.AXI58_10630"/>
<reference evidence="2" key="1">
    <citation type="submission" date="2016-02" db="EMBL/GenBank/DDBJ databases">
        <authorList>
            <person name="Dunlap C."/>
        </authorList>
    </citation>
    <scope>NUCLEOTIDE SEQUENCE [LARGE SCALE GENOMIC DNA]</scope>
    <source>
        <strain evidence="2">NRRL B-41092</strain>
    </source>
</reference>
<comment type="caution">
    <text evidence="1">The sequence shown here is derived from an EMBL/GenBank/DDBJ whole genome shotgun (WGS) entry which is preliminary data.</text>
</comment>
<proteinExistence type="predicted"/>
<evidence type="ECO:0000313" key="2">
    <source>
        <dbReference type="Proteomes" id="UP000075430"/>
    </source>
</evidence>
<protein>
    <submittedName>
        <fullName evidence="1">Uncharacterized protein</fullName>
    </submittedName>
</protein>
<keyword evidence="2" id="KW-1185">Reference proteome</keyword>
<accession>A0A150FB18</accession>
<gene>
    <name evidence="1" type="ORF">AXI58_10630</name>
</gene>
<dbReference type="EMBL" id="LSBA01000005">
    <property type="protein sequence ID" value="KXZ22430.1"/>
    <property type="molecule type" value="Genomic_DNA"/>
</dbReference>
<sequence length="99" mass="11663">MDKHIEKIKAHLKGINDLQQGLKLFNEDEEEYISLLAKIQEQFYFISDEAMEVFKELTLQIRNTGQKRIKRGIDQLPHTIKESVSEEIKNMKRAGELFD</sequence>
<dbReference type="AlphaFoldDB" id="A0A150FB18"/>
<dbReference type="Proteomes" id="UP000075430">
    <property type="component" value="Unassembled WGS sequence"/>
</dbReference>
<dbReference type="OrthoDB" id="2902514at2"/>